<dbReference type="eggNOG" id="COG0463">
    <property type="taxonomic scope" value="Bacteria"/>
</dbReference>
<dbReference type="SUPFAM" id="SSF53448">
    <property type="entry name" value="Nucleotide-diphospho-sugar transferases"/>
    <property type="match status" value="1"/>
</dbReference>
<keyword evidence="2" id="KW-0808">Transferase</keyword>
<dbReference type="GO" id="GO:0016740">
    <property type="term" value="F:transferase activity"/>
    <property type="evidence" value="ECO:0007669"/>
    <property type="project" value="UniProtKB-KW"/>
</dbReference>
<proteinExistence type="predicted"/>
<dbReference type="Proteomes" id="UP000007382">
    <property type="component" value="Chromosome"/>
</dbReference>
<gene>
    <name evidence="2" type="ordered locus">LFE_2260</name>
</gene>
<dbReference type="CDD" id="cd00761">
    <property type="entry name" value="Glyco_tranf_GTA_type"/>
    <property type="match status" value="1"/>
</dbReference>
<dbReference type="InterPro" id="IPR001173">
    <property type="entry name" value="Glyco_trans_2-like"/>
</dbReference>
<dbReference type="InterPro" id="IPR050834">
    <property type="entry name" value="Glycosyltransf_2"/>
</dbReference>
<dbReference type="RefSeq" id="WP_014450415.1">
    <property type="nucleotide sequence ID" value="NC_017094.1"/>
</dbReference>
<dbReference type="PATRIC" id="fig|1162668.3.peg.2680"/>
<dbReference type="HOGENOM" id="CLU_025996_0_0_0"/>
<evidence type="ECO:0000313" key="3">
    <source>
        <dbReference type="Proteomes" id="UP000007382"/>
    </source>
</evidence>
<evidence type="ECO:0000313" key="2">
    <source>
        <dbReference type="EMBL" id="BAM07932.1"/>
    </source>
</evidence>
<dbReference type="AlphaFoldDB" id="I0IRN3"/>
<reference evidence="2 3" key="1">
    <citation type="journal article" date="2012" name="J. Bacteriol.">
        <title>Complete Genome Sequence of Leptospirillum ferrooxidans Strain C2-3, Isolated from a Fresh Volcanic Ash Deposit on the Island of Miyake, Japan.</title>
        <authorList>
            <person name="Fujimura R."/>
            <person name="Sato Y."/>
            <person name="Nishizawa T."/>
            <person name="Oshima K."/>
            <person name="Kim S.-W."/>
            <person name="Hattori M."/>
            <person name="Kamijo T."/>
            <person name="Ohta H."/>
        </authorList>
    </citation>
    <scope>NUCLEOTIDE SEQUENCE [LARGE SCALE GENOMIC DNA]</scope>
    <source>
        <strain evidence="2 3">C2-3</strain>
    </source>
</reference>
<dbReference type="OrthoDB" id="9813349at2"/>
<organism evidence="2 3">
    <name type="scientific">Leptospirillum ferrooxidans (strain C2-3)</name>
    <dbReference type="NCBI Taxonomy" id="1162668"/>
    <lineage>
        <taxon>Bacteria</taxon>
        <taxon>Pseudomonadati</taxon>
        <taxon>Nitrospirota</taxon>
        <taxon>Nitrospiria</taxon>
        <taxon>Nitrospirales</taxon>
        <taxon>Nitrospiraceae</taxon>
        <taxon>Leptospirillum</taxon>
    </lineage>
</organism>
<accession>I0IRN3</accession>
<dbReference type="InterPro" id="IPR029044">
    <property type="entry name" value="Nucleotide-diphossugar_trans"/>
</dbReference>
<feature type="domain" description="Glycosyltransferase 2-like" evidence="1">
    <location>
        <begin position="7"/>
        <end position="152"/>
    </location>
</feature>
<name>I0IRN3_LEPFC</name>
<dbReference type="EMBL" id="AP012342">
    <property type="protein sequence ID" value="BAM07932.1"/>
    <property type="molecule type" value="Genomic_DNA"/>
</dbReference>
<keyword evidence="3" id="KW-1185">Reference proteome</keyword>
<dbReference type="PANTHER" id="PTHR43685:SF2">
    <property type="entry name" value="GLYCOSYLTRANSFERASE 2-LIKE DOMAIN-CONTAINING PROTEIN"/>
    <property type="match status" value="1"/>
</dbReference>
<sequence>MPSPDTSVLITFFREEGVLKDTIESALSQGFSDMEILLVDNNGSPENRAVAEQYVSRYPKTVRLVHEPVQGVCSARNTGFRECRGTFIAILDGDDLMHPDRLALQRAVFDENPSLSVVSSWYDRVSMDNKTVSRANVKQTEPTIWLETEEILKGLFPVSKTSGSGKTLHFPLTSTALFRREKALEAGGFNLVFNPRWYEDVEFFIRMHEMGEFHKVPVSLVRYRISSPEAMEVKQKQMDWVGLCRQLGVFYQVLWERYGNQEPKIQTLFERLRALWFRHSSFYFLRYEKDRGLGTRMLSHSLRLNPRDMVTWKLWMKSSLPKSLHPKLFWFDSLNQDPLPPGADEEMVDRFFQGKRQA</sequence>
<evidence type="ECO:0000259" key="1">
    <source>
        <dbReference type="Pfam" id="PF00535"/>
    </source>
</evidence>
<dbReference type="Pfam" id="PF00535">
    <property type="entry name" value="Glycos_transf_2"/>
    <property type="match status" value="1"/>
</dbReference>
<protein>
    <submittedName>
        <fullName evidence="2">Putative glycosyl transferase, family 2</fullName>
    </submittedName>
</protein>
<dbReference type="PANTHER" id="PTHR43685">
    <property type="entry name" value="GLYCOSYLTRANSFERASE"/>
    <property type="match status" value="1"/>
</dbReference>
<reference evidence="3" key="2">
    <citation type="submission" date="2012-03" db="EMBL/GenBank/DDBJ databases">
        <title>The complete genome sequence of the pioneer microbe on fresh volcanic deposit, Leptospirillum ferrooxidans strain C2-3.</title>
        <authorList>
            <person name="Fujimura R."/>
            <person name="Sato Y."/>
            <person name="Nishizawa T."/>
            <person name="Nanba K."/>
            <person name="Oshima K."/>
            <person name="Hattori M."/>
            <person name="Kamijo T."/>
            <person name="Ohta H."/>
        </authorList>
    </citation>
    <scope>NUCLEOTIDE SEQUENCE [LARGE SCALE GENOMIC DNA]</scope>
    <source>
        <strain evidence="3">C2-3</strain>
    </source>
</reference>
<dbReference type="KEGG" id="lfc:LFE_2260"/>
<dbReference type="STRING" id="1162668.LFE_2260"/>
<dbReference type="Gene3D" id="3.90.550.10">
    <property type="entry name" value="Spore Coat Polysaccharide Biosynthesis Protein SpsA, Chain A"/>
    <property type="match status" value="1"/>
</dbReference>